<dbReference type="Pfam" id="PF13648">
    <property type="entry name" value="Lipocalin_4"/>
    <property type="match status" value="1"/>
</dbReference>
<evidence type="ECO:0000259" key="1">
    <source>
        <dbReference type="Pfam" id="PF13648"/>
    </source>
</evidence>
<gene>
    <name evidence="2" type="ORF">METZ01_LOCUS31156</name>
</gene>
<organism evidence="2">
    <name type="scientific">marine metagenome</name>
    <dbReference type="NCBI Taxonomy" id="408172"/>
    <lineage>
        <taxon>unclassified sequences</taxon>
        <taxon>metagenomes</taxon>
        <taxon>ecological metagenomes</taxon>
    </lineage>
</organism>
<dbReference type="AlphaFoldDB" id="A0A381QG41"/>
<dbReference type="InterPro" id="IPR024311">
    <property type="entry name" value="Lipocalin-like"/>
</dbReference>
<protein>
    <recommendedName>
        <fullName evidence="1">Lipocalin-like domain-containing protein</fullName>
    </recommendedName>
</protein>
<name>A0A381QG41_9ZZZZ</name>
<dbReference type="EMBL" id="UINC01001349">
    <property type="protein sequence ID" value="SUZ78302.1"/>
    <property type="molecule type" value="Genomic_DNA"/>
</dbReference>
<feature type="domain" description="Lipocalin-like" evidence="1">
    <location>
        <begin position="29"/>
        <end position="100"/>
    </location>
</feature>
<accession>A0A381QG41</accession>
<proteinExistence type="predicted"/>
<evidence type="ECO:0000313" key="2">
    <source>
        <dbReference type="EMBL" id="SUZ78302.1"/>
    </source>
</evidence>
<reference evidence="2" key="1">
    <citation type="submission" date="2018-05" db="EMBL/GenBank/DDBJ databases">
        <authorList>
            <person name="Lanie J.A."/>
            <person name="Ng W.-L."/>
            <person name="Kazmierczak K.M."/>
            <person name="Andrzejewski T.M."/>
            <person name="Davidsen T.M."/>
            <person name="Wayne K.J."/>
            <person name="Tettelin H."/>
            <person name="Glass J.I."/>
            <person name="Rusch D."/>
            <person name="Podicherti R."/>
            <person name="Tsui H.-C.T."/>
            <person name="Winkler M.E."/>
        </authorList>
    </citation>
    <scope>NUCLEOTIDE SEQUENCE</scope>
</reference>
<sequence length="138" mass="15404">MKKQFFPLYLSLILCCGWNLYASENTNPIIGTWVFQSMTTTYYSDPQETETIDKDDDYSETLIFAADGTFNYQGSSAGEADQGSGSWSANKNQLTTIVGTEKTIGEYTVADGVLTITTDEEETDEYFATKSNVVYQKQ</sequence>